<dbReference type="EMBL" id="NRSJ01000087">
    <property type="protein sequence ID" value="MBK1707357.1"/>
    <property type="molecule type" value="Genomic_DNA"/>
</dbReference>
<dbReference type="SUPFAM" id="SSF53335">
    <property type="entry name" value="S-adenosyl-L-methionine-dependent methyltransferases"/>
    <property type="match status" value="1"/>
</dbReference>
<protein>
    <recommendedName>
        <fullName evidence="1">Methyltransferase type 11 domain-containing protein</fullName>
    </recommendedName>
</protein>
<organism evidence="2 3">
    <name type="scientific">Halochromatium glycolicum</name>
    <dbReference type="NCBI Taxonomy" id="85075"/>
    <lineage>
        <taxon>Bacteria</taxon>
        <taxon>Pseudomonadati</taxon>
        <taxon>Pseudomonadota</taxon>
        <taxon>Gammaproteobacteria</taxon>
        <taxon>Chromatiales</taxon>
        <taxon>Chromatiaceae</taxon>
        <taxon>Halochromatium</taxon>
    </lineage>
</organism>
<reference evidence="2" key="2">
    <citation type="journal article" date="2020" name="Microorganisms">
        <title>Osmotic Adaptation and Compatible Solute Biosynthesis of Phototrophic Bacteria as Revealed from Genome Analyses.</title>
        <authorList>
            <person name="Imhoff J.F."/>
            <person name="Rahn T."/>
            <person name="Kunzel S."/>
            <person name="Keller A."/>
            <person name="Neulinger S.C."/>
        </authorList>
    </citation>
    <scope>NUCLEOTIDE SEQUENCE</scope>
    <source>
        <strain evidence="2">DSM 11080</strain>
    </source>
</reference>
<evidence type="ECO:0000313" key="2">
    <source>
        <dbReference type="EMBL" id="MBK1707357.1"/>
    </source>
</evidence>
<proteinExistence type="predicted"/>
<keyword evidence="3" id="KW-1185">Reference proteome</keyword>
<evidence type="ECO:0000259" key="1">
    <source>
        <dbReference type="Pfam" id="PF08241"/>
    </source>
</evidence>
<sequence length="242" mass="26982">MITLRLGQVPAHGRRRTSAWAQAGGRAAIAGSGPVNGYPYICPTLKSQSVYELSCRGSLFRFLQHHSNSVTCSEYFDDVVPGEYKNAAQCQDVQKLTYLDESFDICTSTEVFEHVPNDSLGFAEICRVLKSTGVFVFTVPIDLNNITIERATPLPQGGVHHLLPAEYHGDPLCKDNKILAYRNYGADILDRLLDSGFKRAEIRSPRNSIPWGYSRPIIVGYREDASNNWLNSDPLLLRFASQ</sequence>
<dbReference type="AlphaFoldDB" id="A0AAJ0U8U8"/>
<feature type="domain" description="Methyltransferase type 11" evidence="1">
    <location>
        <begin position="56"/>
        <end position="137"/>
    </location>
</feature>
<dbReference type="GO" id="GO:0008757">
    <property type="term" value="F:S-adenosylmethionine-dependent methyltransferase activity"/>
    <property type="evidence" value="ECO:0007669"/>
    <property type="project" value="InterPro"/>
</dbReference>
<dbReference type="Proteomes" id="UP001296776">
    <property type="component" value="Unassembled WGS sequence"/>
</dbReference>
<dbReference type="Pfam" id="PF08241">
    <property type="entry name" value="Methyltransf_11"/>
    <property type="match status" value="1"/>
</dbReference>
<dbReference type="Gene3D" id="3.40.50.150">
    <property type="entry name" value="Vaccinia Virus protein VP39"/>
    <property type="match status" value="1"/>
</dbReference>
<dbReference type="RefSeq" id="WP_200348842.1">
    <property type="nucleotide sequence ID" value="NZ_NRSJ01000087.1"/>
</dbReference>
<comment type="caution">
    <text evidence="2">The sequence shown here is derived from an EMBL/GenBank/DDBJ whole genome shotgun (WGS) entry which is preliminary data.</text>
</comment>
<accession>A0AAJ0U8U8</accession>
<name>A0AAJ0U8U8_9GAMM</name>
<dbReference type="InterPro" id="IPR013216">
    <property type="entry name" value="Methyltransf_11"/>
</dbReference>
<evidence type="ECO:0000313" key="3">
    <source>
        <dbReference type="Proteomes" id="UP001296776"/>
    </source>
</evidence>
<dbReference type="InterPro" id="IPR029063">
    <property type="entry name" value="SAM-dependent_MTases_sf"/>
</dbReference>
<reference evidence="2" key="1">
    <citation type="submission" date="2017-08" db="EMBL/GenBank/DDBJ databases">
        <authorList>
            <person name="Imhoff J.F."/>
            <person name="Rahn T."/>
            <person name="Kuenzel S."/>
            <person name="Neulinger S.C."/>
        </authorList>
    </citation>
    <scope>NUCLEOTIDE SEQUENCE</scope>
    <source>
        <strain evidence="2">DSM 11080</strain>
    </source>
</reference>
<gene>
    <name evidence="2" type="ORF">CKO40_23200</name>
</gene>